<comment type="caution">
    <text evidence="1">The sequence shown here is derived from an EMBL/GenBank/DDBJ whole genome shotgun (WGS) entry which is preliminary data.</text>
</comment>
<protein>
    <submittedName>
        <fullName evidence="1">Uncharacterized protein</fullName>
    </submittedName>
</protein>
<sequence length="150" mass="16600">MSNKTKPATDLAAVIKSLKGYLLEKGHRFERGPIYEGQSKTPASVAETAKGYEARGYAKYMQVGDPPVYAMLGRGHEEVHIFQPQDPTVRAWLEDDRVALNDPTVRAHLLQSAGLSESDLPAAPRPQIFRITEVNDVFIITSADAPPERR</sequence>
<dbReference type="AlphaFoldDB" id="A0A7U7GC84"/>
<gene>
    <name evidence="1" type="ORF">BN874_250003</name>
</gene>
<dbReference type="RefSeq" id="WP_034433280.1">
    <property type="nucleotide sequence ID" value="NZ_CBTK010000168.1"/>
</dbReference>
<evidence type="ECO:0000313" key="1">
    <source>
        <dbReference type="EMBL" id="CDH45502.1"/>
    </source>
</evidence>
<reference evidence="1 2" key="1">
    <citation type="journal article" date="2014" name="ISME J.">
        <title>Candidatus Competibacter-lineage genomes retrieved from metagenomes reveal functional metabolic diversity.</title>
        <authorList>
            <person name="McIlroy S.J."/>
            <person name="Albertsen M."/>
            <person name="Andresen E.K."/>
            <person name="Saunders A.M."/>
            <person name="Kristiansen R."/>
            <person name="Stokholm-Bjerregaard M."/>
            <person name="Nielsen K.L."/>
            <person name="Nielsen P.H."/>
        </authorList>
    </citation>
    <scope>NUCLEOTIDE SEQUENCE [LARGE SCALE GENOMIC DNA]</scope>
    <source>
        <strain evidence="1 2">Run_B_J11</strain>
    </source>
</reference>
<dbReference type="OrthoDB" id="9809781at2"/>
<evidence type="ECO:0000313" key="2">
    <source>
        <dbReference type="Proteomes" id="UP000019184"/>
    </source>
</evidence>
<proteinExistence type="predicted"/>
<keyword evidence="2" id="KW-1185">Reference proteome</keyword>
<name>A0A7U7GC84_9GAMM</name>
<dbReference type="EMBL" id="CBTK010000168">
    <property type="protein sequence ID" value="CDH45502.1"/>
    <property type="molecule type" value="Genomic_DNA"/>
</dbReference>
<organism evidence="1 2">
    <name type="scientific">Candidatus Contendobacter odensis Run_B_J11</name>
    <dbReference type="NCBI Taxonomy" id="1400861"/>
    <lineage>
        <taxon>Bacteria</taxon>
        <taxon>Pseudomonadati</taxon>
        <taxon>Pseudomonadota</taxon>
        <taxon>Gammaproteobacteria</taxon>
        <taxon>Candidatus Competibacteraceae</taxon>
        <taxon>Candidatus Contendibacter</taxon>
    </lineage>
</organism>
<accession>A0A7U7GC84</accession>
<dbReference type="Proteomes" id="UP000019184">
    <property type="component" value="Unassembled WGS sequence"/>
</dbReference>